<dbReference type="AlphaFoldDB" id="A0A7J4JY35"/>
<sequence length="50" mass="5799">IEEFVQEGNYDSDYYISNQLLPAVERIMQELGYSIEDLKQGGKQTRLLGF</sequence>
<reference evidence="6" key="1">
    <citation type="journal article" date="2020" name="bioRxiv">
        <title>A rank-normalized archaeal taxonomy based on genome phylogeny resolves widespread incomplete and uneven classifications.</title>
        <authorList>
            <person name="Rinke C."/>
            <person name="Chuvochina M."/>
            <person name="Mussig A.J."/>
            <person name="Chaumeil P.-A."/>
            <person name="Waite D.W."/>
            <person name="Whitman W.B."/>
            <person name="Parks D.H."/>
            <person name="Hugenholtz P."/>
        </authorList>
    </citation>
    <scope>NUCLEOTIDE SEQUENCE [LARGE SCALE GENOMIC DNA]</scope>
</reference>
<dbReference type="InterPro" id="IPR042087">
    <property type="entry name" value="DNA_pol_B_thumb"/>
</dbReference>
<evidence type="ECO:0000256" key="4">
    <source>
        <dbReference type="ARBA" id="ARBA00022932"/>
    </source>
</evidence>
<keyword evidence="2" id="KW-0808">Transferase</keyword>
<evidence type="ECO:0000313" key="5">
    <source>
        <dbReference type="EMBL" id="HIH21589.1"/>
    </source>
</evidence>
<dbReference type="EC" id="2.7.7.7" evidence="1"/>
<gene>
    <name evidence="5" type="ORF">HA222_02930</name>
</gene>
<name>A0A7J4JY35_9ARCH</name>
<evidence type="ECO:0000256" key="2">
    <source>
        <dbReference type="ARBA" id="ARBA00022679"/>
    </source>
</evidence>
<dbReference type="Gene3D" id="1.10.132.60">
    <property type="entry name" value="DNA polymerase family B, C-terminal domain"/>
    <property type="match status" value="1"/>
</dbReference>
<proteinExistence type="predicted"/>
<dbReference type="GO" id="GO:0003887">
    <property type="term" value="F:DNA-directed DNA polymerase activity"/>
    <property type="evidence" value="ECO:0007669"/>
    <property type="project" value="UniProtKB-KW"/>
</dbReference>
<accession>A0A7J4JY35</accession>
<keyword evidence="3" id="KW-0548">Nucleotidyltransferase</keyword>
<dbReference type="Proteomes" id="UP000590964">
    <property type="component" value="Unassembled WGS sequence"/>
</dbReference>
<evidence type="ECO:0000313" key="6">
    <source>
        <dbReference type="Proteomes" id="UP000590964"/>
    </source>
</evidence>
<dbReference type="EMBL" id="DUFW01000047">
    <property type="protein sequence ID" value="HIH21589.1"/>
    <property type="molecule type" value="Genomic_DNA"/>
</dbReference>
<comment type="caution">
    <text evidence="5">The sequence shown here is derived from an EMBL/GenBank/DDBJ whole genome shotgun (WGS) entry which is preliminary data.</text>
</comment>
<protein>
    <recommendedName>
        <fullName evidence="1">DNA-directed DNA polymerase</fullName>
        <ecNumber evidence="1">2.7.7.7</ecNumber>
    </recommendedName>
</protein>
<organism evidence="5 6">
    <name type="scientific">Candidatus Iainarchaeum sp</name>
    <dbReference type="NCBI Taxonomy" id="3101447"/>
    <lineage>
        <taxon>Archaea</taxon>
        <taxon>Candidatus Iainarchaeota</taxon>
        <taxon>Candidatus Iainarchaeia</taxon>
        <taxon>Candidatus Iainarchaeales</taxon>
        <taxon>Candidatus Iainarchaeaceae</taxon>
        <taxon>Candidatus Iainarchaeum</taxon>
    </lineage>
</organism>
<keyword evidence="4" id="KW-0239">DNA-directed DNA polymerase</keyword>
<evidence type="ECO:0000256" key="1">
    <source>
        <dbReference type="ARBA" id="ARBA00012417"/>
    </source>
</evidence>
<feature type="non-terminal residue" evidence="5">
    <location>
        <position position="1"/>
    </location>
</feature>
<evidence type="ECO:0000256" key="3">
    <source>
        <dbReference type="ARBA" id="ARBA00022695"/>
    </source>
</evidence>